<dbReference type="AlphaFoldDB" id="A0AAW1D4P9"/>
<evidence type="ECO:0000313" key="18">
    <source>
        <dbReference type="EMBL" id="KAK9505933.1"/>
    </source>
</evidence>
<dbReference type="Pfam" id="PF09781">
    <property type="entry name" value="NDUF_B5"/>
    <property type="match status" value="1"/>
</dbReference>
<keyword evidence="10" id="KW-0809">Transit peptide</keyword>
<evidence type="ECO:0000256" key="11">
    <source>
        <dbReference type="ARBA" id="ARBA00022982"/>
    </source>
</evidence>
<reference evidence="18 19" key="1">
    <citation type="submission" date="2022-12" db="EMBL/GenBank/DDBJ databases">
        <title>Chromosome-level genome assembly of true bugs.</title>
        <authorList>
            <person name="Ma L."/>
            <person name="Li H."/>
        </authorList>
    </citation>
    <scope>NUCLEOTIDE SEQUENCE [LARGE SCALE GENOMIC DNA]</scope>
    <source>
        <strain evidence="18">Lab_2022b</strain>
    </source>
</reference>
<evidence type="ECO:0000256" key="3">
    <source>
        <dbReference type="ARBA" id="ARBA00007152"/>
    </source>
</evidence>
<evidence type="ECO:0000256" key="6">
    <source>
        <dbReference type="ARBA" id="ARBA00022448"/>
    </source>
</evidence>
<feature type="transmembrane region" description="Helical" evidence="17">
    <location>
        <begin position="52"/>
        <end position="71"/>
    </location>
</feature>
<dbReference type="GO" id="GO:0005743">
    <property type="term" value="C:mitochondrial inner membrane"/>
    <property type="evidence" value="ECO:0007669"/>
    <property type="project" value="UniProtKB-SubCell"/>
</dbReference>
<accession>A0AAW1D4P9</accession>
<comment type="subcellular location">
    <subcellularLocation>
        <location evidence="2">Mitochondrion inner membrane</location>
        <topology evidence="2">Single-pass membrane protein</topology>
    </subcellularLocation>
</comment>
<keyword evidence="6" id="KW-0813">Transport</keyword>
<evidence type="ECO:0000256" key="1">
    <source>
        <dbReference type="ARBA" id="ARBA00003195"/>
    </source>
</evidence>
<sequence>MAIWSSLAGGILRNIKYKPTLQNFEIQKRLMSGHETFALTSTRFQFRKFKNLLHFYFMLGFIPCSLVVFYINVTVGPARLAEIPEGYTPKHWEYFQHPITRWLAQHVYTNPQQEYEKYLHELYERDEKMKLRMLEKRVKDLMAERNDYDAYYHMPMSAKYVRIQKQDADTLADVGGFERRVP</sequence>
<protein>
    <recommendedName>
        <fullName evidence="5">NADH dehydrogenase [ubiquinone] 1 beta subcomplex subunit 5, mitochondrial</fullName>
    </recommendedName>
    <alternativeName>
        <fullName evidence="16">Complex I-SGDH</fullName>
    </alternativeName>
    <alternativeName>
        <fullName evidence="15">NADH-ubiquinone oxidoreductase SGDH subunit</fullName>
    </alternativeName>
</protein>
<evidence type="ECO:0000256" key="15">
    <source>
        <dbReference type="ARBA" id="ARBA00032395"/>
    </source>
</evidence>
<dbReference type="PANTHER" id="PTHR13178">
    <property type="entry name" value="NADH-UBIQUINONE OXIDOREDUCTASE SGDH SUBUNIT"/>
    <property type="match status" value="1"/>
</dbReference>
<name>A0AAW1D4P9_9HEMI</name>
<comment type="caution">
    <text evidence="18">The sequence shown here is derived from an EMBL/GenBank/DDBJ whole genome shotgun (WGS) entry which is preliminary data.</text>
</comment>
<evidence type="ECO:0000313" key="19">
    <source>
        <dbReference type="Proteomes" id="UP001461498"/>
    </source>
</evidence>
<organism evidence="18 19">
    <name type="scientific">Rhynocoris fuscipes</name>
    <dbReference type="NCBI Taxonomy" id="488301"/>
    <lineage>
        <taxon>Eukaryota</taxon>
        <taxon>Metazoa</taxon>
        <taxon>Ecdysozoa</taxon>
        <taxon>Arthropoda</taxon>
        <taxon>Hexapoda</taxon>
        <taxon>Insecta</taxon>
        <taxon>Pterygota</taxon>
        <taxon>Neoptera</taxon>
        <taxon>Paraneoptera</taxon>
        <taxon>Hemiptera</taxon>
        <taxon>Heteroptera</taxon>
        <taxon>Panheteroptera</taxon>
        <taxon>Cimicomorpha</taxon>
        <taxon>Reduviidae</taxon>
        <taxon>Harpactorinae</taxon>
        <taxon>Harpactorini</taxon>
        <taxon>Rhynocoris</taxon>
    </lineage>
</organism>
<comment type="function">
    <text evidence="1">Accessory subunit of the mitochondrial membrane respiratory chain NADH dehydrogenase (Complex I), that is believed not to be involved in catalysis. Complex I functions in the transfer of electrons from NADH to the respiratory chain. The immediate electron acceptor for the enzyme is believed to be ubiquinone.</text>
</comment>
<keyword evidence="8 17" id="KW-0812">Transmembrane</keyword>
<gene>
    <name evidence="18" type="ORF">O3M35_009888</name>
</gene>
<evidence type="ECO:0000256" key="5">
    <source>
        <dbReference type="ARBA" id="ARBA00015175"/>
    </source>
</evidence>
<proteinExistence type="inferred from homology"/>
<dbReference type="PANTHER" id="PTHR13178:SF0">
    <property type="entry name" value="NADH DEHYDROGENASE [UBIQUINONE] 1 BETA SUBCOMPLEX SUBUNIT 5, MITOCHONDRIAL"/>
    <property type="match status" value="1"/>
</dbReference>
<evidence type="ECO:0000256" key="10">
    <source>
        <dbReference type="ARBA" id="ARBA00022946"/>
    </source>
</evidence>
<evidence type="ECO:0000256" key="12">
    <source>
        <dbReference type="ARBA" id="ARBA00022989"/>
    </source>
</evidence>
<evidence type="ECO:0000256" key="8">
    <source>
        <dbReference type="ARBA" id="ARBA00022692"/>
    </source>
</evidence>
<dbReference type="SUPFAM" id="SSF158615">
    <property type="entry name" value="RbcX-like"/>
    <property type="match status" value="1"/>
</dbReference>
<keyword evidence="9" id="KW-0999">Mitochondrion inner membrane</keyword>
<evidence type="ECO:0000256" key="14">
    <source>
        <dbReference type="ARBA" id="ARBA00023136"/>
    </source>
</evidence>
<evidence type="ECO:0000256" key="16">
    <source>
        <dbReference type="ARBA" id="ARBA00032550"/>
    </source>
</evidence>
<comment type="similarity">
    <text evidence="3">Belongs to the complex I NDUFB5 subunit family.</text>
</comment>
<dbReference type="EMBL" id="JAPXFL010000006">
    <property type="protein sequence ID" value="KAK9505932.1"/>
    <property type="molecule type" value="Genomic_DNA"/>
</dbReference>
<keyword evidence="11" id="KW-0249">Electron transport</keyword>
<dbReference type="EMBL" id="JAPXFL010000006">
    <property type="protein sequence ID" value="KAK9505933.1"/>
    <property type="molecule type" value="Genomic_DNA"/>
</dbReference>
<keyword evidence="13" id="KW-0496">Mitochondrion</keyword>
<evidence type="ECO:0000256" key="17">
    <source>
        <dbReference type="SAM" id="Phobius"/>
    </source>
</evidence>
<keyword evidence="12 17" id="KW-1133">Transmembrane helix</keyword>
<evidence type="ECO:0000256" key="2">
    <source>
        <dbReference type="ARBA" id="ARBA00004434"/>
    </source>
</evidence>
<keyword evidence="14 17" id="KW-0472">Membrane</keyword>
<keyword evidence="7" id="KW-0679">Respiratory chain</keyword>
<comment type="subunit">
    <text evidence="4">Complex I is composed of 45 different subunits.</text>
</comment>
<dbReference type="Proteomes" id="UP001461498">
    <property type="component" value="Unassembled WGS sequence"/>
</dbReference>
<keyword evidence="19" id="KW-1185">Reference proteome</keyword>
<evidence type="ECO:0000256" key="13">
    <source>
        <dbReference type="ARBA" id="ARBA00023128"/>
    </source>
</evidence>
<dbReference type="InterPro" id="IPR038052">
    <property type="entry name" value="Chaperonin_RbcX_sf"/>
</dbReference>
<evidence type="ECO:0000256" key="7">
    <source>
        <dbReference type="ARBA" id="ARBA00022660"/>
    </source>
</evidence>
<dbReference type="InterPro" id="IPR019173">
    <property type="entry name" value="NADH_UbQ_OxRdtase_B5_su"/>
</dbReference>
<evidence type="ECO:0000256" key="9">
    <source>
        <dbReference type="ARBA" id="ARBA00022792"/>
    </source>
</evidence>
<evidence type="ECO:0000256" key="4">
    <source>
        <dbReference type="ARBA" id="ARBA00011533"/>
    </source>
</evidence>